<evidence type="ECO:0000313" key="2">
    <source>
        <dbReference type="Proteomes" id="UP001145114"/>
    </source>
</evidence>
<organism evidence="1 2">
    <name type="scientific">Spiromyces aspiralis</name>
    <dbReference type="NCBI Taxonomy" id="68401"/>
    <lineage>
        <taxon>Eukaryota</taxon>
        <taxon>Fungi</taxon>
        <taxon>Fungi incertae sedis</taxon>
        <taxon>Zoopagomycota</taxon>
        <taxon>Kickxellomycotina</taxon>
        <taxon>Kickxellomycetes</taxon>
        <taxon>Kickxellales</taxon>
        <taxon>Kickxellaceae</taxon>
        <taxon>Spiromyces</taxon>
    </lineage>
</organism>
<dbReference type="Proteomes" id="UP001145114">
    <property type="component" value="Unassembled WGS sequence"/>
</dbReference>
<keyword evidence="2" id="KW-1185">Reference proteome</keyword>
<protein>
    <submittedName>
        <fullName evidence="1">Uncharacterized protein</fullName>
    </submittedName>
</protein>
<accession>A0ACC1HBM3</accession>
<dbReference type="EMBL" id="JAMZIH010009712">
    <property type="protein sequence ID" value="KAJ1669722.1"/>
    <property type="molecule type" value="Genomic_DNA"/>
</dbReference>
<evidence type="ECO:0000313" key="1">
    <source>
        <dbReference type="EMBL" id="KAJ1669722.1"/>
    </source>
</evidence>
<proteinExistence type="predicted"/>
<feature type="non-terminal residue" evidence="1">
    <location>
        <position position="1"/>
    </location>
</feature>
<gene>
    <name evidence="1" type="ORF">EV182_008629</name>
</gene>
<reference evidence="1" key="1">
    <citation type="submission" date="2022-06" db="EMBL/GenBank/DDBJ databases">
        <title>Phylogenomic reconstructions and comparative analyses of Kickxellomycotina fungi.</title>
        <authorList>
            <person name="Reynolds N.K."/>
            <person name="Stajich J.E."/>
            <person name="Barry K."/>
            <person name="Grigoriev I.V."/>
            <person name="Crous P."/>
            <person name="Smith M.E."/>
        </authorList>
    </citation>
    <scope>NUCLEOTIDE SEQUENCE</scope>
    <source>
        <strain evidence="1">RSA 2271</strain>
    </source>
</reference>
<sequence>LENVQVVHIVNPDSEHPRLQIGAGNKREKTVTKPLLGHFKKSDVTPKQKLAEFPVTPDAVLPP</sequence>
<feature type="non-terminal residue" evidence="1">
    <location>
        <position position="63"/>
    </location>
</feature>
<comment type="caution">
    <text evidence="1">The sequence shown here is derived from an EMBL/GenBank/DDBJ whole genome shotgun (WGS) entry which is preliminary data.</text>
</comment>
<name>A0ACC1HBM3_9FUNG</name>